<feature type="domain" description="Chitin-binding type-2" evidence="2">
    <location>
        <begin position="114"/>
        <end position="166"/>
    </location>
</feature>
<dbReference type="GO" id="GO:0005576">
    <property type="term" value="C:extracellular region"/>
    <property type="evidence" value="ECO:0007669"/>
    <property type="project" value="InterPro"/>
</dbReference>
<evidence type="ECO:0000256" key="1">
    <source>
        <dbReference type="SAM" id="Phobius"/>
    </source>
</evidence>
<dbReference type="SMART" id="SM00494">
    <property type="entry name" value="ChtBD2"/>
    <property type="match status" value="1"/>
</dbReference>
<evidence type="ECO:0000259" key="2">
    <source>
        <dbReference type="PROSITE" id="PS50940"/>
    </source>
</evidence>
<name>A0AA38LZ36_9CUCU</name>
<keyword evidence="4" id="KW-1185">Reference proteome</keyword>
<organism evidence="3 4">
    <name type="scientific">Zophobas morio</name>
    <dbReference type="NCBI Taxonomy" id="2755281"/>
    <lineage>
        <taxon>Eukaryota</taxon>
        <taxon>Metazoa</taxon>
        <taxon>Ecdysozoa</taxon>
        <taxon>Arthropoda</taxon>
        <taxon>Hexapoda</taxon>
        <taxon>Insecta</taxon>
        <taxon>Pterygota</taxon>
        <taxon>Neoptera</taxon>
        <taxon>Endopterygota</taxon>
        <taxon>Coleoptera</taxon>
        <taxon>Polyphaga</taxon>
        <taxon>Cucujiformia</taxon>
        <taxon>Tenebrionidae</taxon>
        <taxon>Zophobas</taxon>
    </lineage>
</organism>
<dbReference type="SUPFAM" id="SSF57625">
    <property type="entry name" value="Invertebrate chitin-binding proteins"/>
    <property type="match status" value="1"/>
</dbReference>
<sequence>MWGENVPEKVRQGFYDPLVIKCQSMYLRYNETMAVWLGPETLSLCHGNSRDISPQAYLVKTLTYPEFIQHFKEHNIDAGLKPLDKWFTYNTTKRMCECIDYSGTTYFLTSNSSQITCKERRNPHPNDCKLFLTCDPDMGQSTYTCQGETIFNGESCVSRSQVDCSSSLKSCFFSIWSEWLLKYNVFNGTYKYIRERQCYYFETRNHCKYCIGSVIEEQSPKESSECQGGVWSTWSDWTNESFNKKLTNKRERMRSCVNSSFEEETPPVVQIETQSIILDSQEQKDEVNKSLPLVGGLLGGAAVFFIISGAGLYYFASKNQKKITLPPDFFVDRSKSQTYSSPDVTFDKNMYISQ</sequence>
<feature type="transmembrane region" description="Helical" evidence="1">
    <location>
        <begin position="293"/>
        <end position="316"/>
    </location>
</feature>
<reference evidence="3" key="1">
    <citation type="journal article" date="2023" name="G3 (Bethesda)">
        <title>Whole genome assemblies of Zophobas morio and Tenebrio molitor.</title>
        <authorList>
            <person name="Kaur S."/>
            <person name="Stinson S.A."/>
            <person name="diCenzo G.C."/>
        </authorList>
    </citation>
    <scope>NUCLEOTIDE SEQUENCE</scope>
    <source>
        <strain evidence="3">QUZm001</strain>
    </source>
</reference>
<evidence type="ECO:0000313" key="4">
    <source>
        <dbReference type="Proteomes" id="UP001168821"/>
    </source>
</evidence>
<comment type="caution">
    <text evidence="3">The sequence shown here is derived from an EMBL/GenBank/DDBJ whole genome shotgun (WGS) entry which is preliminary data.</text>
</comment>
<keyword evidence="1" id="KW-0472">Membrane</keyword>
<protein>
    <recommendedName>
        <fullName evidence="2">Chitin-binding type-2 domain-containing protein</fullName>
    </recommendedName>
</protein>
<evidence type="ECO:0000313" key="3">
    <source>
        <dbReference type="EMBL" id="KAJ3616973.1"/>
    </source>
</evidence>
<keyword evidence="1" id="KW-0812">Transmembrane</keyword>
<dbReference type="GO" id="GO:0008061">
    <property type="term" value="F:chitin binding"/>
    <property type="evidence" value="ECO:0007669"/>
    <property type="project" value="InterPro"/>
</dbReference>
<dbReference type="AlphaFoldDB" id="A0AA38LZ36"/>
<accession>A0AA38LZ36</accession>
<dbReference type="EMBL" id="JALNTZ010002528">
    <property type="protein sequence ID" value="KAJ3616973.1"/>
    <property type="molecule type" value="Genomic_DNA"/>
</dbReference>
<keyword evidence="1" id="KW-1133">Transmembrane helix</keyword>
<dbReference type="Proteomes" id="UP001168821">
    <property type="component" value="Unassembled WGS sequence"/>
</dbReference>
<proteinExistence type="predicted"/>
<dbReference type="Gene3D" id="2.170.140.10">
    <property type="entry name" value="Chitin binding domain"/>
    <property type="match status" value="1"/>
</dbReference>
<gene>
    <name evidence="3" type="ORF">Zmor_008901</name>
</gene>
<dbReference type="InterPro" id="IPR002557">
    <property type="entry name" value="Chitin-bd_dom"/>
</dbReference>
<dbReference type="PROSITE" id="PS50940">
    <property type="entry name" value="CHIT_BIND_II"/>
    <property type="match status" value="1"/>
</dbReference>
<dbReference type="InterPro" id="IPR036508">
    <property type="entry name" value="Chitin-bd_dom_sf"/>
</dbReference>